<evidence type="ECO:0000256" key="1">
    <source>
        <dbReference type="ARBA" id="ARBA00022801"/>
    </source>
</evidence>
<dbReference type="Gene3D" id="3.60.40.10">
    <property type="entry name" value="PPM-type phosphatase domain"/>
    <property type="match status" value="1"/>
</dbReference>
<dbReference type="InterPro" id="IPR001789">
    <property type="entry name" value="Sig_transdc_resp-reg_receiver"/>
</dbReference>
<dbReference type="InterPro" id="IPR052016">
    <property type="entry name" value="Bact_Sigma-Reg"/>
</dbReference>
<dbReference type="PANTHER" id="PTHR43156">
    <property type="entry name" value="STAGE II SPORULATION PROTEIN E-RELATED"/>
    <property type="match status" value="1"/>
</dbReference>
<dbReference type="AlphaFoldDB" id="A0A4Z0BDB2"/>
<dbReference type="EMBL" id="SMLL01000009">
    <property type="protein sequence ID" value="TFY96453.1"/>
    <property type="molecule type" value="Genomic_DNA"/>
</dbReference>
<keyword evidence="1" id="KW-0378">Hydrolase</keyword>
<gene>
    <name evidence="4" type="ORF">EZ242_20720</name>
</gene>
<feature type="domain" description="Response regulatory" evidence="3">
    <location>
        <begin position="18"/>
        <end position="134"/>
    </location>
</feature>
<feature type="modified residue" description="4-aspartylphosphate" evidence="2">
    <location>
        <position position="67"/>
    </location>
</feature>
<protein>
    <submittedName>
        <fullName evidence="4">Response regulator</fullName>
    </submittedName>
</protein>
<dbReference type="PROSITE" id="PS50110">
    <property type="entry name" value="RESPONSE_REGULATORY"/>
    <property type="match status" value="1"/>
</dbReference>
<evidence type="ECO:0000259" key="3">
    <source>
        <dbReference type="PROSITE" id="PS50110"/>
    </source>
</evidence>
<dbReference type="PANTHER" id="PTHR43156:SF2">
    <property type="entry name" value="STAGE II SPORULATION PROTEIN E"/>
    <property type="match status" value="1"/>
</dbReference>
<dbReference type="GO" id="GO:0016791">
    <property type="term" value="F:phosphatase activity"/>
    <property type="evidence" value="ECO:0007669"/>
    <property type="project" value="TreeGrafter"/>
</dbReference>
<keyword evidence="2" id="KW-0597">Phosphoprotein</keyword>
<dbReference type="Gene3D" id="3.40.50.2300">
    <property type="match status" value="1"/>
</dbReference>
<sequence length="396" mass="41965">MPLPDAKGGVSMQHAPARLLVVDDIEVNRELLVRRARRLGHESGTAEDGLDALAQLRAAPWDLVLLDITMPRMDGYETLRQIKADSALAHIPVIMVSAIDEIDSVVRCLELGADDYVTKPFNPVLLQARIEAALAKKRLADQRQAVLDALERELTLARRIQRGFLPLALPQVAGWSLAAHFEPARHVGGDFYDVVPLADGRLGLAIADVCDKGVGAALYMALFRTLVRSQLSNAPPGAPAGPLLSQSLAFVNDYIAREHGRDNMFATLFVAVLEPATGALAYANLGHDAPVLRGAAGGLRRLPPGAPACGLMPGLRPAVEAVAIAPGESLLMFTDGVTECRGAEGEFGEARLLAMLALDAATASDLAGALRTALSVHAGDCAAHDDLTVLCLMREA</sequence>
<dbReference type="SUPFAM" id="SSF81606">
    <property type="entry name" value="PP2C-like"/>
    <property type="match status" value="1"/>
</dbReference>
<keyword evidence="5" id="KW-1185">Reference proteome</keyword>
<evidence type="ECO:0000256" key="2">
    <source>
        <dbReference type="PROSITE-ProRule" id="PRU00169"/>
    </source>
</evidence>
<dbReference type="Pfam" id="PF07228">
    <property type="entry name" value="SpoIIE"/>
    <property type="match status" value="1"/>
</dbReference>
<name>A0A4Z0BDB2_9BURK</name>
<dbReference type="Pfam" id="PF00072">
    <property type="entry name" value="Response_reg"/>
    <property type="match status" value="1"/>
</dbReference>
<dbReference type="GO" id="GO:0000160">
    <property type="term" value="P:phosphorelay signal transduction system"/>
    <property type="evidence" value="ECO:0007669"/>
    <property type="project" value="InterPro"/>
</dbReference>
<dbReference type="InterPro" id="IPR011006">
    <property type="entry name" value="CheY-like_superfamily"/>
</dbReference>
<dbReference type="SMART" id="SM00448">
    <property type="entry name" value="REC"/>
    <property type="match status" value="1"/>
</dbReference>
<dbReference type="RefSeq" id="WP_135287098.1">
    <property type="nucleotide sequence ID" value="NZ_SMLL01000009.1"/>
</dbReference>
<dbReference type="OrthoDB" id="9802500at2"/>
<dbReference type="InterPro" id="IPR036457">
    <property type="entry name" value="PPM-type-like_dom_sf"/>
</dbReference>
<dbReference type="SMART" id="SM00331">
    <property type="entry name" value="PP2C_SIG"/>
    <property type="match status" value="1"/>
</dbReference>
<comment type="caution">
    <text evidence="4">The sequence shown here is derived from an EMBL/GenBank/DDBJ whole genome shotgun (WGS) entry which is preliminary data.</text>
</comment>
<reference evidence="4 5" key="1">
    <citation type="submission" date="2019-03" db="EMBL/GenBank/DDBJ databases">
        <title>Ramlibacter rhizophilus CCTCC AB2015357, whole genome shotgun sequence.</title>
        <authorList>
            <person name="Zhang X."/>
            <person name="Feng G."/>
            <person name="Zhu H."/>
        </authorList>
    </citation>
    <scope>NUCLEOTIDE SEQUENCE [LARGE SCALE GENOMIC DNA]</scope>
    <source>
        <strain evidence="4 5">CCTCC AB2015357</strain>
    </source>
</reference>
<accession>A0A4Z0BDB2</accession>
<dbReference type="Proteomes" id="UP000297564">
    <property type="component" value="Unassembled WGS sequence"/>
</dbReference>
<evidence type="ECO:0000313" key="5">
    <source>
        <dbReference type="Proteomes" id="UP000297564"/>
    </source>
</evidence>
<dbReference type="SUPFAM" id="SSF52172">
    <property type="entry name" value="CheY-like"/>
    <property type="match status" value="1"/>
</dbReference>
<proteinExistence type="predicted"/>
<organism evidence="4 5">
    <name type="scientific">Ramlibacter rhizophilus</name>
    <dbReference type="NCBI Taxonomy" id="1781167"/>
    <lineage>
        <taxon>Bacteria</taxon>
        <taxon>Pseudomonadati</taxon>
        <taxon>Pseudomonadota</taxon>
        <taxon>Betaproteobacteria</taxon>
        <taxon>Burkholderiales</taxon>
        <taxon>Comamonadaceae</taxon>
        <taxon>Ramlibacter</taxon>
    </lineage>
</organism>
<dbReference type="InterPro" id="IPR001932">
    <property type="entry name" value="PPM-type_phosphatase-like_dom"/>
</dbReference>
<evidence type="ECO:0000313" key="4">
    <source>
        <dbReference type="EMBL" id="TFY96453.1"/>
    </source>
</evidence>